<reference evidence="6 7" key="1">
    <citation type="submission" date="2022-04" db="EMBL/GenBank/DDBJ databases">
        <title>Positive selection, recombination, and allopatry shape intraspecific diversity of widespread and dominant cyanobacteria.</title>
        <authorList>
            <person name="Wei J."/>
            <person name="Shu W."/>
            <person name="Hu C."/>
        </authorList>
    </citation>
    <scope>NUCLEOTIDE SEQUENCE [LARGE SCALE GENOMIC DNA]</scope>
    <source>
        <strain evidence="6 7">AS-A4</strain>
    </source>
</reference>
<comment type="caution">
    <text evidence="6">The sequence shown here is derived from an EMBL/GenBank/DDBJ whole genome shotgun (WGS) entry which is preliminary data.</text>
</comment>
<evidence type="ECO:0000256" key="2">
    <source>
        <dbReference type="ARBA" id="ARBA00022729"/>
    </source>
</evidence>
<accession>A0ABV0KIX7</accession>
<dbReference type="SUPFAM" id="SSF48239">
    <property type="entry name" value="Terpenoid cyclases/Protein prenyltransferases"/>
    <property type="match status" value="1"/>
</dbReference>
<protein>
    <submittedName>
        <fullName evidence="6">Alpha-2-macroglobulin family protein</fullName>
    </submittedName>
</protein>
<sequence length="1940" mass="210942">MVMRSGSGVKPWFVLLALCVALTIKGCSFANITSNTSPQPLVAALPVPKLPDWIEQISPLGDAATTAQIRIRFKEPIIPLENLENGSQELLKKFEVVPPLPGTFRFLTPRMVGFQGDQAIPKATRVQVKLKAGLADLKNHRLDQDLAWTFNTEAIKLSNLPGMSVPGEAAEAARPLDLKPVLKFTSNVELNLASLKERVKLVPANEPKANKGVTMNAALEKSEEQSKEQYPESTPDAQFDPSARDWIYTLEPQQALAKATRYRLEITPGLAAAKGNLASESMFASQVETYAPLAFQKLNYYGQPDASGTTGRFVNGSGQLEFNNELDAEAAIANISVEPPPKKDVPLVRVYEGERLVNLNPWALEPATKYTIKLGADLKDKFGQTLGKPMTVDYQTGDVGADLWAPSGLNIFPTGKNLQLNLSTVNLPSYKAAFAIVQPTDLVYTDSAYPNANGGSLLPSPSAWKRASLKGQKNQAIDTAIPLQQQLGGTTGMLAYGVQARTNQYQDGKQQKWREPTTYGLVQLTNLGVFAQWFPESGMVRVSHLSDGSAVANAAVQVYQSKLEAKDQPTPSACATGKTDKTGTLLLDRSALQTCMGGAGRFANAPNLLVVAQEGKDWAFTRTTEYSGAYGYGIDAGWLGSAPESRGVVFSDRNLYQPGETAWFTGAAYYLQNGALKQDKNARYTLTLRDSNGQETSLGTQTTNEFGTFSKEWTVAKNQPLGYYAILAKNDRGVEITGEFRVAEFKPPNFKVALTLEGSKPVEPSNATQNSQAETQNFDAIATVGQTITAKTQSNYLFGSPVEGGKVNYYITRKQAEFVPKGWDGFAFGRQWFWPEEAPTVTSDVLQTNQVLSQNGDSSQTVTVEKELPYPMAYRVDAQVSDVSNLSVADSKTFLALPTDKFIGLQSDFVATAGQDFPVKVIVTDPAGAPVLNQKVHLELQQMNYSRVSKLVEGSRTQQDQVEYKTVATADIQSDVSPKGATLKPTTAGAYRLQATFAGSNVVSATEVQLWATGDAAAWGNRYRNNRLEIKLDKKQYQVGETATALIQSPYADGELYFAVVRHNTLYKTLTKVQGGAPKVQFQVTPEMLPNAAIEAVLVRQGKPLEQVEPGSLDQLVRIGFAPFETSLAPQYLKVETTVAPSLQPGDEQTVQVRVSAQDQPAKGQVTLMVVNEAVLQLTGYRPPDLVKTVYAEQPVSVRLSDNRPDVVLQPQASPLQKGWGYGGGSSAGAGNTRIRTDFKALAYYNGSVKTDAIGNATVKFKLPDDLTTWRVMAVATDENMHFGNGDATFVTTKPLLANPLLPQFARPGDRFQAGVSVTNNTGQNGNLSVNGTVTEPLKLDNSGQQQAQVEAGTKAYRFPVVVQSAGEAMVKFTTQLGSATDAFELPLDVKPLDVTEQVVEAGTTTDRATIPLNVDKNVAPDAGGLDISLASSLIPTLTAPARQVLDETNLPFLEPAASQLAIAANLQTLTQTYGQTFASFNPTQQATQALDRLQTLQKPDGGFAAYPGQETSDPFITPYAAQAVALADRAFSKTDSSPLTPSPSLLSSLTAYLKKLLADPGQYDFCKQALCKNQVRLETLIALADLGDRRNDFLADLYSQRSQFDPVSQIKLARYLSQFPDWQQEATTMVNQLQETIYQTGRNATVNLPSNWRWLNSPTTAQAQALRLFVAQKTKAEDTDRLLQGLLSQRRNGTWQSTHDNAEALTALVAYSQLQPTPPTFEATAALAGKPIATAKFAGYRTPSTTEQVEMAALPRDRNDLILTKTGQGTLHYLVAYRYRLQGNQPGKLNGLRITRTIRPANEDKVVYKTGLYAPEPLTVPVGQVYDIGLEIIADHSVDHVVVTDPLPAGFEAVDDSFQTTTPYFQSQGDSWQLVYQTIYHDRVVAFGDKLDPGVYTLHYLVRSVTPGTFVYPGAETHLQYAPEEFGRSASSSLVVTEK</sequence>
<evidence type="ECO:0000259" key="4">
    <source>
        <dbReference type="SMART" id="SM01359"/>
    </source>
</evidence>
<feature type="domain" description="Alpha-2-macroglobulin bait region" evidence="4">
    <location>
        <begin position="1028"/>
        <end position="1178"/>
    </location>
</feature>
<dbReference type="Gene3D" id="2.60.40.1930">
    <property type="match status" value="1"/>
</dbReference>
<comment type="similarity">
    <text evidence="1">Belongs to the protease inhibitor I39 (alpha-2-macroglobulin) family. Bacterial alpha-2-macroglobulin subfamily.</text>
</comment>
<dbReference type="Pfam" id="PF13205">
    <property type="entry name" value="Big_5"/>
    <property type="match status" value="1"/>
</dbReference>
<dbReference type="Gene3D" id="2.60.40.3710">
    <property type="match status" value="1"/>
</dbReference>
<dbReference type="EMBL" id="JAMPLM010000009">
    <property type="protein sequence ID" value="MEP1059120.1"/>
    <property type="molecule type" value="Genomic_DNA"/>
</dbReference>
<dbReference type="InterPro" id="IPR051802">
    <property type="entry name" value="YfhM-like"/>
</dbReference>
<feature type="compositionally biased region" description="Basic and acidic residues" evidence="3">
    <location>
        <begin position="220"/>
        <end position="230"/>
    </location>
</feature>
<evidence type="ECO:0000256" key="1">
    <source>
        <dbReference type="ARBA" id="ARBA00010556"/>
    </source>
</evidence>
<dbReference type="Pfam" id="PF17973">
    <property type="entry name" value="bMG10"/>
    <property type="match status" value="1"/>
</dbReference>
<keyword evidence="7" id="KW-1185">Reference proteome</keyword>
<dbReference type="RefSeq" id="WP_347240231.1">
    <property type="nucleotide sequence ID" value="NZ_JAMPLM010000009.1"/>
</dbReference>
<dbReference type="Proteomes" id="UP001476950">
    <property type="component" value="Unassembled WGS sequence"/>
</dbReference>
<organism evidence="6 7">
    <name type="scientific">Stenomitos frigidus AS-A4</name>
    <dbReference type="NCBI Taxonomy" id="2933935"/>
    <lineage>
        <taxon>Bacteria</taxon>
        <taxon>Bacillati</taxon>
        <taxon>Cyanobacteriota</taxon>
        <taxon>Cyanophyceae</taxon>
        <taxon>Leptolyngbyales</taxon>
        <taxon>Leptolyngbyaceae</taxon>
        <taxon>Stenomitos</taxon>
    </lineage>
</organism>
<dbReference type="SMART" id="SM01360">
    <property type="entry name" value="A2M"/>
    <property type="match status" value="1"/>
</dbReference>
<dbReference type="InterPro" id="IPR001599">
    <property type="entry name" value="Macroglobln_a2"/>
</dbReference>
<evidence type="ECO:0000313" key="7">
    <source>
        <dbReference type="Proteomes" id="UP001476950"/>
    </source>
</evidence>
<gene>
    <name evidence="6" type="ORF">NDI38_11790</name>
</gene>
<dbReference type="InterPro" id="IPR002890">
    <property type="entry name" value="MG2"/>
</dbReference>
<name>A0ABV0KIX7_9CYAN</name>
<dbReference type="Pfam" id="PF07703">
    <property type="entry name" value="A2M_BRD"/>
    <property type="match status" value="1"/>
</dbReference>
<evidence type="ECO:0000259" key="5">
    <source>
        <dbReference type="SMART" id="SM01360"/>
    </source>
</evidence>
<dbReference type="InterPro" id="IPR008930">
    <property type="entry name" value="Terpenoid_cyclase/PrenylTrfase"/>
</dbReference>
<proteinExistence type="inferred from homology"/>
<dbReference type="Pfam" id="PF00207">
    <property type="entry name" value="A2M"/>
    <property type="match status" value="1"/>
</dbReference>
<dbReference type="SMART" id="SM01359">
    <property type="entry name" value="A2M_N_2"/>
    <property type="match status" value="1"/>
</dbReference>
<keyword evidence="2" id="KW-0732">Signal</keyword>
<evidence type="ECO:0000313" key="6">
    <source>
        <dbReference type="EMBL" id="MEP1059120.1"/>
    </source>
</evidence>
<dbReference type="PANTHER" id="PTHR40094:SF1">
    <property type="entry name" value="UBIQUITIN DOMAIN-CONTAINING PROTEIN"/>
    <property type="match status" value="1"/>
</dbReference>
<feature type="domain" description="Alpha-2-macroglobulin" evidence="5">
    <location>
        <begin position="1242"/>
        <end position="1332"/>
    </location>
</feature>
<dbReference type="PANTHER" id="PTHR40094">
    <property type="entry name" value="ALPHA-2-MACROGLOBULIN HOMOLOG"/>
    <property type="match status" value="1"/>
</dbReference>
<dbReference type="InterPro" id="IPR011625">
    <property type="entry name" value="A2M_N_BRD"/>
</dbReference>
<dbReference type="InterPro" id="IPR032812">
    <property type="entry name" value="SbsA_Ig"/>
</dbReference>
<evidence type="ECO:0000256" key="3">
    <source>
        <dbReference type="SAM" id="MobiDB-lite"/>
    </source>
</evidence>
<dbReference type="Gene3D" id="1.50.10.20">
    <property type="match status" value="1"/>
</dbReference>
<dbReference type="Pfam" id="PF01835">
    <property type="entry name" value="MG2"/>
    <property type="match status" value="1"/>
</dbReference>
<feature type="region of interest" description="Disordered" evidence="3">
    <location>
        <begin position="214"/>
        <end position="238"/>
    </location>
</feature>
<dbReference type="InterPro" id="IPR041246">
    <property type="entry name" value="Bact_MG10"/>
</dbReference>